<name>A0A2P4R994_9LACO</name>
<feature type="domain" description="HTH cro/C1-type" evidence="1">
    <location>
        <begin position="7"/>
        <end position="60"/>
    </location>
</feature>
<dbReference type="InterPro" id="IPR010982">
    <property type="entry name" value="Lambda_DNA-bd_dom_sf"/>
</dbReference>
<sequence length="279" mass="31992">MFLGSVIYDKRRSLNLTQNDLANGVCNQNTISKMEKHSMTPQIDVLIKICQRLDLSLNDVFSDFSSDTKNEQVFVLDSIEEDVLLNELDEVNEKLSLIKNNVDAKDNVQYDFIKGALEFQKGNLEVSSFNLDKVLQGTKSDNTNIYTLISYLIKGMIYQKQDHADIADYYCNLIAQSLKENLNIANASGVEMLYLCNSLGQLYLNLKQYSNAESISKRGIEYANENHLSYFIDELSYLVALSNKQDQGNKKEFEKYKDISYYTAELLNNKKLQNKLQKD</sequence>
<dbReference type="GO" id="GO:0003677">
    <property type="term" value="F:DNA binding"/>
    <property type="evidence" value="ECO:0007669"/>
    <property type="project" value="InterPro"/>
</dbReference>
<dbReference type="Pfam" id="PF01381">
    <property type="entry name" value="HTH_3"/>
    <property type="match status" value="1"/>
</dbReference>
<accession>A0A2P4R994</accession>
<reference evidence="2" key="1">
    <citation type="submission" date="2018-01" db="EMBL/GenBank/DDBJ databases">
        <title>Genome sequnecing of Lactobacillus formosensis KACC 18721.</title>
        <authorList>
            <person name="Kim S.-J."/>
            <person name="Heo J."/>
        </authorList>
    </citation>
    <scope>NUCLEOTIDE SEQUENCE</scope>
    <source>
        <strain evidence="2">KACC 18721</strain>
    </source>
</reference>
<dbReference type="AlphaFoldDB" id="A0A2P4R994"/>
<proteinExistence type="predicted"/>
<organism evidence="2">
    <name type="scientific">Companilactobacillus formosensis</name>
    <dbReference type="NCBI Taxonomy" id="1617889"/>
    <lineage>
        <taxon>Bacteria</taxon>
        <taxon>Bacillati</taxon>
        <taxon>Bacillota</taxon>
        <taxon>Bacilli</taxon>
        <taxon>Lactobacillales</taxon>
        <taxon>Lactobacillaceae</taxon>
        <taxon>Companilactobacillus</taxon>
    </lineage>
</organism>
<gene>
    <name evidence="2" type="ORF">C2R26_01045</name>
</gene>
<dbReference type="CDD" id="cd00093">
    <property type="entry name" value="HTH_XRE"/>
    <property type="match status" value="1"/>
</dbReference>
<dbReference type="SMART" id="SM00530">
    <property type="entry name" value="HTH_XRE"/>
    <property type="match status" value="1"/>
</dbReference>
<dbReference type="EMBL" id="PPWZ01000008">
    <property type="protein sequence ID" value="POH37831.1"/>
    <property type="molecule type" value="Genomic_DNA"/>
</dbReference>
<dbReference type="PROSITE" id="PS50943">
    <property type="entry name" value="HTH_CROC1"/>
    <property type="match status" value="1"/>
</dbReference>
<dbReference type="InterPro" id="IPR001387">
    <property type="entry name" value="Cro/C1-type_HTH"/>
</dbReference>
<evidence type="ECO:0000313" key="2">
    <source>
        <dbReference type="EMBL" id="POH37831.1"/>
    </source>
</evidence>
<protein>
    <submittedName>
        <fullName evidence="2">XRE family transcriptional regulator</fullName>
    </submittedName>
</protein>
<dbReference type="InterPro" id="IPR011990">
    <property type="entry name" value="TPR-like_helical_dom_sf"/>
</dbReference>
<dbReference type="Gene3D" id="1.25.40.10">
    <property type="entry name" value="Tetratricopeptide repeat domain"/>
    <property type="match status" value="1"/>
</dbReference>
<dbReference type="SUPFAM" id="SSF48452">
    <property type="entry name" value="TPR-like"/>
    <property type="match status" value="1"/>
</dbReference>
<comment type="caution">
    <text evidence="2">The sequence shown here is derived from an EMBL/GenBank/DDBJ whole genome shotgun (WGS) entry which is preliminary data.</text>
</comment>
<dbReference type="SUPFAM" id="SSF47413">
    <property type="entry name" value="lambda repressor-like DNA-binding domains"/>
    <property type="match status" value="1"/>
</dbReference>
<evidence type="ECO:0000259" key="1">
    <source>
        <dbReference type="PROSITE" id="PS50943"/>
    </source>
</evidence>